<name>A0ABW3YIR3_9ACTN</name>
<dbReference type="InterPro" id="IPR029063">
    <property type="entry name" value="SAM-dependent_MTases_sf"/>
</dbReference>
<dbReference type="GO" id="GO:0032259">
    <property type="term" value="P:methylation"/>
    <property type="evidence" value="ECO:0007669"/>
    <property type="project" value="UniProtKB-KW"/>
</dbReference>
<dbReference type="PANTHER" id="PTHR45036">
    <property type="entry name" value="METHYLTRANSFERASE LIKE 7B"/>
    <property type="match status" value="1"/>
</dbReference>
<evidence type="ECO:0000313" key="2">
    <source>
        <dbReference type="EMBL" id="MFD1324354.1"/>
    </source>
</evidence>
<dbReference type="InterPro" id="IPR013216">
    <property type="entry name" value="Methyltransf_11"/>
</dbReference>
<evidence type="ECO:0000259" key="1">
    <source>
        <dbReference type="Pfam" id="PF08241"/>
    </source>
</evidence>
<dbReference type="PANTHER" id="PTHR45036:SF1">
    <property type="entry name" value="METHYLTRANSFERASE LIKE 7A"/>
    <property type="match status" value="1"/>
</dbReference>
<comment type="caution">
    <text evidence="2">The sequence shown here is derived from an EMBL/GenBank/DDBJ whole genome shotgun (WGS) entry which is preliminary data.</text>
</comment>
<protein>
    <submittedName>
        <fullName evidence="2">Class I SAM-dependent methyltransferase</fullName>
        <ecNumber evidence="2">2.1.1.-</ecNumber>
    </submittedName>
</protein>
<keyword evidence="2" id="KW-0489">Methyltransferase</keyword>
<dbReference type="GO" id="GO:0008168">
    <property type="term" value="F:methyltransferase activity"/>
    <property type="evidence" value="ECO:0007669"/>
    <property type="project" value="UniProtKB-KW"/>
</dbReference>
<dbReference type="RefSeq" id="WP_377574844.1">
    <property type="nucleotide sequence ID" value="NZ_JBHTMP010000046.1"/>
</dbReference>
<proteinExistence type="predicted"/>
<keyword evidence="2" id="KW-0808">Transferase</keyword>
<feature type="domain" description="Methyltransferase type 11" evidence="1">
    <location>
        <begin position="47"/>
        <end position="140"/>
    </location>
</feature>
<gene>
    <name evidence="2" type="ORF">ACFQ4H_25025</name>
</gene>
<dbReference type="EMBL" id="JBHTMP010000046">
    <property type="protein sequence ID" value="MFD1324354.1"/>
    <property type="molecule type" value="Genomic_DNA"/>
</dbReference>
<dbReference type="Proteomes" id="UP001597260">
    <property type="component" value="Unassembled WGS sequence"/>
</dbReference>
<accession>A0ABW3YIR3</accession>
<dbReference type="EC" id="2.1.1.-" evidence="2"/>
<dbReference type="Gene3D" id="3.40.50.150">
    <property type="entry name" value="Vaccinia Virus protein VP39"/>
    <property type="match status" value="1"/>
</dbReference>
<sequence>MTRSTGTLVGYWNRQAATYDARMAGLERRFFADSRGWVCRRARGTTLEIAVGTGANLPHYPGEVDLTGIDWSPAMLQAARHQAERVRRVVTLSRADATALPFPAETFDTVVSTFALCCIPDERAALSEALRVLRPGGHLLLADHVAASFWPLRALQHIVDLVSVPLHGEHYTRRPVTTLLSLGVTIEESERLAMGAVERVHARKPH</sequence>
<dbReference type="Pfam" id="PF08241">
    <property type="entry name" value="Methyltransf_11"/>
    <property type="match status" value="1"/>
</dbReference>
<keyword evidence="3" id="KW-1185">Reference proteome</keyword>
<dbReference type="CDD" id="cd02440">
    <property type="entry name" value="AdoMet_MTases"/>
    <property type="match status" value="1"/>
</dbReference>
<evidence type="ECO:0000313" key="3">
    <source>
        <dbReference type="Proteomes" id="UP001597260"/>
    </source>
</evidence>
<reference evidence="3" key="1">
    <citation type="journal article" date="2019" name="Int. J. Syst. Evol. Microbiol.">
        <title>The Global Catalogue of Microorganisms (GCM) 10K type strain sequencing project: providing services to taxonomists for standard genome sequencing and annotation.</title>
        <authorList>
            <consortium name="The Broad Institute Genomics Platform"/>
            <consortium name="The Broad Institute Genome Sequencing Center for Infectious Disease"/>
            <person name="Wu L."/>
            <person name="Ma J."/>
        </authorList>
    </citation>
    <scope>NUCLEOTIDE SEQUENCE [LARGE SCALE GENOMIC DNA]</scope>
    <source>
        <strain evidence="3">JCM 31037</strain>
    </source>
</reference>
<dbReference type="SUPFAM" id="SSF53335">
    <property type="entry name" value="S-adenosyl-L-methionine-dependent methyltransferases"/>
    <property type="match status" value="1"/>
</dbReference>
<organism evidence="2 3">
    <name type="scientific">Micromonospora sonneratiae</name>
    <dbReference type="NCBI Taxonomy" id="1184706"/>
    <lineage>
        <taxon>Bacteria</taxon>
        <taxon>Bacillati</taxon>
        <taxon>Actinomycetota</taxon>
        <taxon>Actinomycetes</taxon>
        <taxon>Micromonosporales</taxon>
        <taxon>Micromonosporaceae</taxon>
        <taxon>Micromonospora</taxon>
    </lineage>
</organism>
<dbReference type="InterPro" id="IPR052356">
    <property type="entry name" value="Thiol_S-MT"/>
</dbReference>